<dbReference type="Proteomes" id="UP001595583">
    <property type="component" value="Unassembled WGS sequence"/>
</dbReference>
<evidence type="ECO:0000256" key="2">
    <source>
        <dbReference type="ARBA" id="ARBA00024446"/>
    </source>
</evidence>
<name>A0ABV7K8S7_9HYPH</name>
<reference evidence="4" key="1">
    <citation type="journal article" date="2019" name="Int. J. Syst. Evol. Microbiol.">
        <title>The Global Catalogue of Microorganisms (GCM) 10K type strain sequencing project: providing services to taxonomists for standard genome sequencing and annotation.</title>
        <authorList>
            <consortium name="The Broad Institute Genomics Platform"/>
            <consortium name="The Broad Institute Genome Sequencing Center for Infectious Disease"/>
            <person name="Wu L."/>
            <person name="Ma J."/>
        </authorList>
    </citation>
    <scope>NUCLEOTIDE SEQUENCE [LARGE SCALE GENOMIC DNA]</scope>
    <source>
        <strain evidence="4">KCTC 52165</strain>
    </source>
</reference>
<dbReference type="Pfam" id="PF03319">
    <property type="entry name" value="EutN_CcmL"/>
    <property type="match status" value="1"/>
</dbReference>
<dbReference type="RefSeq" id="WP_378219692.1">
    <property type="nucleotide sequence ID" value="NZ_JBHRTK010000008.1"/>
</dbReference>
<gene>
    <name evidence="3" type="ORF">ACFOHJ_06600</name>
</gene>
<comment type="subcellular location">
    <subcellularLocation>
        <location evidence="1">Bacterial microcompartment</location>
    </subcellularLocation>
</comment>
<keyword evidence="4" id="KW-1185">Reference proteome</keyword>
<proteinExistence type="predicted"/>
<dbReference type="InterPro" id="IPR004992">
    <property type="entry name" value="EutN_CcmL"/>
</dbReference>
<dbReference type="PANTHER" id="PTHR36539">
    <property type="entry name" value="ETHANOLAMINE UTILIZATION PROTEIN EUTN"/>
    <property type="match status" value="1"/>
</dbReference>
<dbReference type="Gene3D" id="2.40.50.220">
    <property type="entry name" value="EutN/Ccml"/>
    <property type="match status" value="1"/>
</dbReference>
<dbReference type="InterPro" id="IPR036677">
    <property type="entry name" value="EutN_CcmL_sf"/>
</dbReference>
<sequence length="81" mass="8319">MIRGRVTGRVWSSKAIETLPGGALLEVTTEGGASLVAFDPLGCAQGEAVLVTQGSVAAAYFTKIRAPVDALIIGSIDETQD</sequence>
<keyword evidence="2" id="KW-1283">Bacterial microcompartment</keyword>
<dbReference type="PROSITE" id="PS51932">
    <property type="entry name" value="BMV"/>
    <property type="match status" value="1"/>
</dbReference>
<dbReference type="EMBL" id="JBHRTK010000008">
    <property type="protein sequence ID" value="MFC3205873.1"/>
    <property type="molecule type" value="Genomic_DNA"/>
</dbReference>
<evidence type="ECO:0000313" key="4">
    <source>
        <dbReference type="Proteomes" id="UP001595583"/>
    </source>
</evidence>
<dbReference type="SUPFAM" id="SSF159133">
    <property type="entry name" value="EutN/CcmL-like"/>
    <property type="match status" value="1"/>
</dbReference>
<comment type="caution">
    <text evidence="3">The sequence shown here is derived from an EMBL/GenBank/DDBJ whole genome shotgun (WGS) entry which is preliminary data.</text>
</comment>
<evidence type="ECO:0000256" key="1">
    <source>
        <dbReference type="ARBA" id="ARBA00024322"/>
    </source>
</evidence>
<organism evidence="3 4">
    <name type="scientific">Aquamicrobium soli</name>
    <dbReference type="NCBI Taxonomy" id="1811518"/>
    <lineage>
        <taxon>Bacteria</taxon>
        <taxon>Pseudomonadati</taxon>
        <taxon>Pseudomonadota</taxon>
        <taxon>Alphaproteobacteria</taxon>
        <taxon>Hyphomicrobiales</taxon>
        <taxon>Phyllobacteriaceae</taxon>
        <taxon>Aquamicrobium</taxon>
    </lineage>
</organism>
<protein>
    <submittedName>
        <fullName evidence="3">EutN/CcmL family microcompartment protein</fullName>
    </submittedName>
</protein>
<accession>A0ABV7K8S7</accession>
<evidence type="ECO:0000313" key="3">
    <source>
        <dbReference type="EMBL" id="MFC3205873.1"/>
    </source>
</evidence>